<dbReference type="EC" id="6.1.1.15" evidence="2"/>
<feature type="domain" description="Aminoacyl-transfer RNA synthetases class-II family profile" evidence="11">
    <location>
        <begin position="35"/>
        <end position="287"/>
    </location>
</feature>
<dbReference type="CDD" id="cd00862">
    <property type="entry name" value="ProRS_anticodon_zinc"/>
    <property type="match status" value="1"/>
</dbReference>
<proteinExistence type="inferred from homology"/>
<dbReference type="CDD" id="cd00778">
    <property type="entry name" value="ProRS_core_arch_euk"/>
    <property type="match status" value="1"/>
</dbReference>
<dbReference type="Gene3D" id="3.30.930.10">
    <property type="entry name" value="Bira Bifunctional Protein, Domain 2"/>
    <property type="match status" value="1"/>
</dbReference>
<evidence type="ECO:0000256" key="9">
    <source>
        <dbReference type="ARBA" id="ARBA00029731"/>
    </source>
</evidence>
<dbReference type="NCBIfam" id="TIGR00408">
    <property type="entry name" value="proS_fam_I"/>
    <property type="match status" value="1"/>
</dbReference>
<evidence type="ECO:0000256" key="4">
    <source>
        <dbReference type="ARBA" id="ARBA00022598"/>
    </source>
</evidence>
<evidence type="ECO:0000256" key="5">
    <source>
        <dbReference type="ARBA" id="ARBA00022741"/>
    </source>
</evidence>
<dbReference type="SUPFAM" id="SSF55681">
    <property type="entry name" value="Class II aaRS and biotin synthetases"/>
    <property type="match status" value="1"/>
</dbReference>
<keyword evidence="4" id="KW-0436">Ligase</keyword>
<dbReference type="SUPFAM" id="SSF52954">
    <property type="entry name" value="Class II aaRS ABD-related"/>
    <property type="match status" value="1"/>
</dbReference>
<dbReference type="FunFam" id="3.30.110.30:FF:000001">
    <property type="entry name" value="Bifunctional glutamate/proline--tRNA ligase"/>
    <property type="match status" value="1"/>
</dbReference>
<dbReference type="InterPro" id="IPR004154">
    <property type="entry name" value="Anticodon-bd"/>
</dbReference>
<keyword evidence="6" id="KW-0067">ATP-binding</keyword>
<comment type="catalytic activity">
    <reaction evidence="10">
        <text>tRNA(Pro) + L-proline + ATP = L-prolyl-tRNA(Pro) + AMP + diphosphate</text>
        <dbReference type="Rhea" id="RHEA:14305"/>
        <dbReference type="Rhea" id="RHEA-COMP:9700"/>
        <dbReference type="Rhea" id="RHEA-COMP:9702"/>
        <dbReference type="ChEBI" id="CHEBI:30616"/>
        <dbReference type="ChEBI" id="CHEBI:33019"/>
        <dbReference type="ChEBI" id="CHEBI:60039"/>
        <dbReference type="ChEBI" id="CHEBI:78442"/>
        <dbReference type="ChEBI" id="CHEBI:78532"/>
        <dbReference type="ChEBI" id="CHEBI:456215"/>
        <dbReference type="EC" id="6.1.1.15"/>
    </reaction>
</comment>
<evidence type="ECO:0000256" key="10">
    <source>
        <dbReference type="ARBA" id="ARBA00047671"/>
    </source>
</evidence>
<evidence type="ECO:0000256" key="2">
    <source>
        <dbReference type="ARBA" id="ARBA00012831"/>
    </source>
</evidence>
<dbReference type="InterPro" id="IPR033721">
    <property type="entry name" value="ProRS_core_arch_euk"/>
</dbReference>
<dbReference type="Gene3D" id="3.40.50.800">
    <property type="entry name" value="Anticodon-binding domain"/>
    <property type="match status" value="1"/>
</dbReference>
<dbReference type="InterPro" id="IPR016061">
    <property type="entry name" value="Pro-tRNA_ligase_II_C"/>
</dbReference>
<keyword evidence="5" id="KW-0547">Nucleotide-binding</keyword>
<dbReference type="PRINTS" id="PR01046">
    <property type="entry name" value="TRNASYNTHPRO"/>
</dbReference>
<dbReference type="AlphaFoldDB" id="A0A144LCS4"/>
<keyword evidence="8 12" id="KW-0030">Aminoacyl-tRNA synthetase</keyword>
<protein>
    <recommendedName>
        <fullName evidence="3">Proline--tRNA ligase</fullName>
        <ecNumber evidence="2">6.1.1.15</ecNumber>
    </recommendedName>
    <alternativeName>
        <fullName evidence="9">Prolyl-tRNA synthetase</fullName>
    </alternativeName>
</protein>
<keyword evidence="7" id="KW-0648">Protein biosynthesis</keyword>
<dbReference type="GO" id="GO:0017101">
    <property type="term" value="C:aminoacyl-tRNA synthetase multienzyme complex"/>
    <property type="evidence" value="ECO:0007669"/>
    <property type="project" value="TreeGrafter"/>
</dbReference>
<dbReference type="InterPro" id="IPR017449">
    <property type="entry name" value="Pro-tRNA_synth_II"/>
</dbReference>
<name>A0A144LCS4_9MICR</name>
<dbReference type="SUPFAM" id="SSF64586">
    <property type="entry name" value="C-terminal domain of ProRS"/>
    <property type="match status" value="1"/>
</dbReference>
<accession>A0A144LCS4</accession>
<evidence type="ECO:0000256" key="6">
    <source>
        <dbReference type="ARBA" id="ARBA00022840"/>
    </source>
</evidence>
<dbReference type="InterPro" id="IPR045864">
    <property type="entry name" value="aa-tRNA-synth_II/BPL/LPL"/>
</dbReference>
<dbReference type="GO" id="GO:0005524">
    <property type="term" value="F:ATP binding"/>
    <property type="evidence" value="ECO:0007669"/>
    <property type="project" value="UniProtKB-KW"/>
</dbReference>
<dbReference type="Gene3D" id="3.30.110.30">
    <property type="entry name" value="C-terminal domain of ProRS"/>
    <property type="match status" value="1"/>
</dbReference>
<evidence type="ECO:0000256" key="7">
    <source>
        <dbReference type="ARBA" id="ARBA00022917"/>
    </source>
</evidence>
<dbReference type="GO" id="GO:0006433">
    <property type="term" value="P:prolyl-tRNA aminoacylation"/>
    <property type="evidence" value="ECO:0007669"/>
    <property type="project" value="InterPro"/>
</dbReference>
<evidence type="ECO:0000256" key="1">
    <source>
        <dbReference type="ARBA" id="ARBA00008226"/>
    </source>
</evidence>
<dbReference type="Pfam" id="PF03129">
    <property type="entry name" value="HGTP_anticodon"/>
    <property type="match status" value="1"/>
</dbReference>
<dbReference type="GO" id="GO:0005737">
    <property type="term" value="C:cytoplasm"/>
    <property type="evidence" value="ECO:0007669"/>
    <property type="project" value="InterPro"/>
</dbReference>
<dbReference type="Pfam" id="PF09180">
    <property type="entry name" value="ProRS-C_1"/>
    <property type="match status" value="1"/>
</dbReference>
<dbReference type="HAMAP" id="MF_01571">
    <property type="entry name" value="Pro_tRNA_synth_type3"/>
    <property type="match status" value="1"/>
</dbReference>
<dbReference type="InterPro" id="IPR006195">
    <property type="entry name" value="aa-tRNA-synth_II"/>
</dbReference>
<dbReference type="PROSITE" id="PS50862">
    <property type="entry name" value="AA_TRNA_LIGASE_II"/>
    <property type="match status" value="1"/>
</dbReference>
<dbReference type="InterPro" id="IPR004499">
    <property type="entry name" value="Pro-tRNA-ligase_IIa_arc-type"/>
</dbReference>
<comment type="similarity">
    <text evidence="1">Belongs to the class-II aminoacyl-tRNA synthetase family.</text>
</comment>
<evidence type="ECO:0000256" key="3">
    <source>
        <dbReference type="ARBA" id="ARBA00019110"/>
    </source>
</evidence>
<sequence>MDQKFGIKTRKEDNFTEWFLNVVKYSELIDYHNIRGCYIMRPASMYIWNLIKESFDNKIKELGVDECYFPMLVSKSHLEKEKEHLESFDPELAWITKCGNSELQNPVAIRPTSETIIYPFFAKWLKTHRDLPLKINQWCNVLRWEVKSTLPFIRGREFLWQEGHTAHYTKKSAEEEVREILETYRKIYEDLLAVPVIAGVKSKEETFGGAEYTLSVEAFIPGTGKGVQGATAHNLGQNFSKMFDIKVSDDVASETFSYVYQNCWGISTRSIGVLTMLHSDNKGFVSPPRVAHTQLMIIPCGITKSKTEDEKKNLYEYIEKVKVSLNGFRVKTDLRDNVTPGNKFNNCELKGIPLRIDVGFKDLKNNEVCLVRRDTCKKIQINFNNIKDVVTNEINNIHNDLFNKAKSDLESRLVYLEDFDKMLDVLNKKNIIKAPWCNETKCEISIKERTTIREGDLIITQGAKTLCIPFDQSPNLIENSSSDKICKCIGCDRKAKCYVIFGRSY</sequence>
<reference evidence="12" key="1">
    <citation type="journal article" date="2016" name="Parasitology">
        <title>Single and multi-gene phylogeny of Hepatospora (Microsporidia) - a generalist pathogen of farmed and wild crustacean hosts.</title>
        <authorList>
            <person name="Bateman K.S."/>
            <person name="Wiredu-Boakye D."/>
            <person name="Kerr R."/>
            <person name="Williams B.A."/>
            <person name="Stentiford G.D."/>
        </authorList>
    </citation>
    <scope>NUCLEOTIDE SEQUENCE</scope>
</reference>
<evidence type="ECO:0000256" key="8">
    <source>
        <dbReference type="ARBA" id="ARBA00023146"/>
    </source>
</evidence>
<dbReference type="PANTHER" id="PTHR43382:SF2">
    <property type="entry name" value="BIFUNCTIONAL GLUTAMATE_PROLINE--TRNA LIGASE"/>
    <property type="match status" value="1"/>
</dbReference>
<dbReference type="FunFam" id="3.30.930.10:FF:000037">
    <property type="entry name" value="Proline--tRNA ligase"/>
    <property type="match status" value="1"/>
</dbReference>
<organism evidence="12">
    <name type="scientific">Hepatospora eriocheir 'edible crab parasite'</name>
    <dbReference type="NCBI Taxonomy" id="1822052"/>
    <lineage>
        <taxon>Eukaryota</taxon>
        <taxon>Fungi</taxon>
        <taxon>Fungi incertae sedis</taxon>
        <taxon>Microsporidia</taxon>
        <taxon>Hepatosporidae</taxon>
        <taxon>Hepatospora</taxon>
    </lineage>
</organism>
<dbReference type="PANTHER" id="PTHR43382">
    <property type="entry name" value="PROLYL-TRNA SYNTHETASE"/>
    <property type="match status" value="1"/>
</dbReference>
<dbReference type="SMART" id="SM00946">
    <property type="entry name" value="ProRS-C_1"/>
    <property type="match status" value="1"/>
</dbReference>
<dbReference type="GO" id="GO:0004827">
    <property type="term" value="F:proline-tRNA ligase activity"/>
    <property type="evidence" value="ECO:0007669"/>
    <property type="project" value="UniProtKB-EC"/>
</dbReference>
<dbReference type="InterPro" id="IPR036621">
    <property type="entry name" value="Anticodon-bd_dom_sf"/>
</dbReference>
<dbReference type="InterPro" id="IPR002314">
    <property type="entry name" value="aa-tRNA-synt_IIb"/>
</dbReference>
<dbReference type="InterPro" id="IPR002316">
    <property type="entry name" value="Pro-tRNA-ligase_IIa"/>
</dbReference>
<dbReference type="FunFam" id="3.40.50.800:FF:000005">
    <property type="entry name" value="bifunctional glutamate/proline--tRNA ligase"/>
    <property type="match status" value="1"/>
</dbReference>
<dbReference type="EMBL" id="KU695730">
    <property type="protein sequence ID" value="AMT92001.1"/>
    <property type="molecule type" value="Genomic_DNA"/>
</dbReference>
<evidence type="ECO:0000259" key="11">
    <source>
        <dbReference type="PROSITE" id="PS50862"/>
    </source>
</evidence>
<dbReference type="Pfam" id="PF00587">
    <property type="entry name" value="tRNA-synt_2b"/>
    <property type="match status" value="1"/>
</dbReference>
<evidence type="ECO:0000313" key="12">
    <source>
        <dbReference type="EMBL" id="AMT92001.1"/>
    </source>
</evidence>